<dbReference type="Pfam" id="PF13100">
    <property type="entry name" value="OstA_2"/>
    <property type="match status" value="1"/>
</dbReference>
<evidence type="ECO:0000313" key="4">
    <source>
        <dbReference type="Proteomes" id="UP000609064"/>
    </source>
</evidence>
<accession>A0A917DUC5</accession>
<feature type="domain" description="Organic solvent tolerance-like N-terminal" evidence="2">
    <location>
        <begin position="23"/>
        <end position="179"/>
    </location>
</feature>
<name>A0A917DUC5_9BACT</name>
<dbReference type="Proteomes" id="UP000609064">
    <property type="component" value="Unassembled WGS sequence"/>
</dbReference>
<evidence type="ECO:0000313" key="3">
    <source>
        <dbReference type="EMBL" id="GGD71836.1"/>
    </source>
</evidence>
<reference evidence="3" key="1">
    <citation type="journal article" date="2014" name="Int. J. Syst. Evol. Microbiol.">
        <title>Complete genome sequence of Corynebacterium casei LMG S-19264T (=DSM 44701T), isolated from a smear-ripened cheese.</title>
        <authorList>
            <consortium name="US DOE Joint Genome Institute (JGI-PGF)"/>
            <person name="Walter F."/>
            <person name="Albersmeier A."/>
            <person name="Kalinowski J."/>
            <person name="Ruckert C."/>
        </authorList>
    </citation>
    <scope>NUCLEOTIDE SEQUENCE</scope>
    <source>
        <strain evidence="3">CGMCC 1.15958</strain>
    </source>
</reference>
<sequence length="537" mass="60476">MIESATYAQKPLNPPPPPPSGSRINLLSADSLVGVNQLPYYTRQFLGNVSFQHRGAILYCQSATQNETTNTLEAYGKIRIVQGDTLTITGDTLYYDGNTRFARVLGKKVVLTDKKVSLTTRVVEYDIQKNRAYYPVRGVIVQDSSVLKSEKGFYNTRSKIFNYKENVEITNPKYTITSDSLQYNARTKMALFKAPTLIKSKDGDIVANAGSTYNTQTQQSNFKGRSKIVNEDYTLTGDTLSFDQKTESGFARGNVELVSKKDKVILNGKVGVRDGKTGFTKIMGNALMRNTAERDTLYLSADTLYAYERKDSLVAKTDTVKQAQKEEKSTAAKMEKLLAFGHVKVYRSDIQSRCDSLLYDLKDSVIHFFSKPIIWSDKNQSEADTIHVYMKNNKVSRMYMINNGFVIAKDTALNFNQIKGRKITASFNAQTRIDNVVVEGNGESIYYALDDKNKLIGVNRVECSKMNMKFKENQVNRISFLGRPDAKLVPPAELTNDGNRLDGFNWREEERPTKAEILGVKFVDKKVDVKPVLEAKK</sequence>
<reference evidence="3" key="2">
    <citation type="submission" date="2020-09" db="EMBL/GenBank/DDBJ databases">
        <authorList>
            <person name="Sun Q."/>
            <person name="Zhou Y."/>
        </authorList>
    </citation>
    <scope>NUCLEOTIDE SEQUENCE</scope>
    <source>
        <strain evidence="3">CGMCC 1.15958</strain>
    </source>
</reference>
<keyword evidence="4" id="KW-1185">Reference proteome</keyword>
<proteinExistence type="predicted"/>
<protein>
    <recommendedName>
        <fullName evidence="2">Organic solvent tolerance-like N-terminal domain-containing protein</fullName>
    </recommendedName>
</protein>
<organism evidence="3 4">
    <name type="scientific">Emticicia aquatilis</name>
    <dbReference type="NCBI Taxonomy" id="1537369"/>
    <lineage>
        <taxon>Bacteria</taxon>
        <taxon>Pseudomonadati</taxon>
        <taxon>Bacteroidota</taxon>
        <taxon>Cytophagia</taxon>
        <taxon>Cytophagales</taxon>
        <taxon>Leadbetterellaceae</taxon>
        <taxon>Emticicia</taxon>
    </lineage>
</organism>
<evidence type="ECO:0000259" key="2">
    <source>
        <dbReference type="Pfam" id="PF13100"/>
    </source>
</evidence>
<feature type="region of interest" description="Disordered" evidence="1">
    <location>
        <begin position="1"/>
        <end position="21"/>
    </location>
</feature>
<dbReference type="Gene3D" id="2.60.450.10">
    <property type="entry name" value="Lipopolysaccharide (LPS) transport protein A like domain"/>
    <property type="match status" value="3"/>
</dbReference>
<evidence type="ECO:0000256" key="1">
    <source>
        <dbReference type="SAM" id="MobiDB-lite"/>
    </source>
</evidence>
<gene>
    <name evidence="3" type="ORF">GCM10011514_39940</name>
</gene>
<dbReference type="AlphaFoldDB" id="A0A917DUC5"/>
<dbReference type="InterPro" id="IPR005653">
    <property type="entry name" value="OstA-like_N"/>
</dbReference>
<dbReference type="EMBL" id="BMKK01000009">
    <property type="protein sequence ID" value="GGD71836.1"/>
    <property type="molecule type" value="Genomic_DNA"/>
</dbReference>
<comment type="caution">
    <text evidence="3">The sequence shown here is derived from an EMBL/GenBank/DDBJ whole genome shotgun (WGS) entry which is preliminary data.</text>
</comment>